<gene>
    <name evidence="2" type="ORF">niasHT_011641</name>
</gene>
<name>A0ABD2LH09_9BILA</name>
<accession>A0ABD2LH09</accession>
<dbReference type="SMART" id="SM00209">
    <property type="entry name" value="TSP1"/>
    <property type="match status" value="1"/>
</dbReference>
<dbReference type="AlphaFoldDB" id="A0ABD2LH09"/>
<keyword evidence="3" id="KW-1185">Reference proteome</keyword>
<dbReference type="Pfam" id="PF00090">
    <property type="entry name" value="TSP_1"/>
    <property type="match status" value="1"/>
</dbReference>
<feature type="region of interest" description="Disordered" evidence="1">
    <location>
        <begin position="1"/>
        <end position="21"/>
    </location>
</feature>
<reference evidence="2 3" key="1">
    <citation type="submission" date="2024-10" db="EMBL/GenBank/DDBJ databases">
        <authorList>
            <person name="Kim D."/>
        </authorList>
    </citation>
    <scope>NUCLEOTIDE SEQUENCE [LARGE SCALE GENOMIC DNA]</scope>
    <source>
        <strain evidence="2">BH-2024</strain>
    </source>
</reference>
<dbReference type="InterPro" id="IPR000884">
    <property type="entry name" value="TSP1_rpt"/>
</dbReference>
<dbReference type="InterPro" id="IPR036383">
    <property type="entry name" value="TSP1_rpt_sf"/>
</dbReference>
<dbReference type="SUPFAM" id="SSF82895">
    <property type="entry name" value="TSP-1 type 1 repeat"/>
    <property type="match status" value="1"/>
</dbReference>
<proteinExistence type="predicted"/>
<dbReference type="PRINTS" id="PR01705">
    <property type="entry name" value="TSP1REPEAT"/>
</dbReference>
<evidence type="ECO:0000256" key="1">
    <source>
        <dbReference type="SAM" id="MobiDB-lite"/>
    </source>
</evidence>
<evidence type="ECO:0000313" key="2">
    <source>
        <dbReference type="EMBL" id="KAL3114512.1"/>
    </source>
</evidence>
<sequence>MCRNRMSRARVGSTNSKASTRRGRCRPAAQFTFASVWASWSAWSFCSGGVQMRVRACNIVRGFSCLGPNREVQPCEELRFHPSSGHKQAVTPEPAVEDEATNICRELMDSRKKAFTTKARTK</sequence>
<protein>
    <recommendedName>
        <fullName evidence="4">Secreted protein</fullName>
    </recommendedName>
</protein>
<dbReference type="Gene3D" id="2.20.100.10">
    <property type="entry name" value="Thrombospondin type-1 (TSP1) repeat"/>
    <property type="match status" value="1"/>
</dbReference>
<evidence type="ECO:0000313" key="3">
    <source>
        <dbReference type="Proteomes" id="UP001620626"/>
    </source>
</evidence>
<organism evidence="2 3">
    <name type="scientific">Heterodera trifolii</name>
    <dbReference type="NCBI Taxonomy" id="157864"/>
    <lineage>
        <taxon>Eukaryota</taxon>
        <taxon>Metazoa</taxon>
        <taxon>Ecdysozoa</taxon>
        <taxon>Nematoda</taxon>
        <taxon>Chromadorea</taxon>
        <taxon>Rhabditida</taxon>
        <taxon>Tylenchina</taxon>
        <taxon>Tylenchomorpha</taxon>
        <taxon>Tylenchoidea</taxon>
        <taxon>Heteroderidae</taxon>
        <taxon>Heteroderinae</taxon>
        <taxon>Heterodera</taxon>
    </lineage>
</organism>
<dbReference type="EMBL" id="JBICBT010000414">
    <property type="protein sequence ID" value="KAL3114512.1"/>
    <property type="molecule type" value="Genomic_DNA"/>
</dbReference>
<evidence type="ECO:0008006" key="4">
    <source>
        <dbReference type="Google" id="ProtNLM"/>
    </source>
</evidence>
<comment type="caution">
    <text evidence="2">The sequence shown here is derived from an EMBL/GenBank/DDBJ whole genome shotgun (WGS) entry which is preliminary data.</text>
</comment>
<dbReference type="PROSITE" id="PS50092">
    <property type="entry name" value="TSP1"/>
    <property type="match status" value="1"/>
</dbReference>
<dbReference type="Proteomes" id="UP001620626">
    <property type="component" value="Unassembled WGS sequence"/>
</dbReference>